<dbReference type="AlphaFoldDB" id="A0AAN7V4C7"/>
<name>A0AAN7V4C7_9PEZI</name>
<evidence type="ECO:0000313" key="2">
    <source>
        <dbReference type="Proteomes" id="UP001305414"/>
    </source>
</evidence>
<evidence type="ECO:0000313" key="1">
    <source>
        <dbReference type="EMBL" id="KAK5635509.1"/>
    </source>
</evidence>
<protein>
    <submittedName>
        <fullName evidence="1">Uncharacterized protein</fullName>
    </submittedName>
</protein>
<reference evidence="1 2" key="1">
    <citation type="submission" date="2023-10" db="EMBL/GenBank/DDBJ databases">
        <title>Draft genome sequence of Xylaria bambusicola isolate GMP-LS, the root and basal stem rot pathogen of sugarcane in Indonesia.</title>
        <authorList>
            <person name="Selvaraj P."/>
            <person name="Muralishankar V."/>
            <person name="Muruganantham S."/>
            <person name="Sp S."/>
            <person name="Haryani S."/>
            <person name="Lau K.J.X."/>
            <person name="Naqvi N.I."/>
        </authorList>
    </citation>
    <scope>NUCLEOTIDE SEQUENCE [LARGE SCALE GENOMIC DNA]</scope>
    <source>
        <strain evidence="1">GMP-LS</strain>
    </source>
</reference>
<keyword evidence="2" id="KW-1185">Reference proteome</keyword>
<dbReference type="Proteomes" id="UP001305414">
    <property type="component" value="Unassembled WGS sequence"/>
</dbReference>
<organism evidence="1 2">
    <name type="scientific">Xylaria bambusicola</name>
    <dbReference type="NCBI Taxonomy" id="326684"/>
    <lineage>
        <taxon>Eukaryota</taxon>
        <taxon>Fungi</taxon>
        <taxon>Dikarya</taxon>
        <taxon>Ascomycota</taxon>
        <taxon>Pezizomycotina</taxon>
        <taxon>Sordariomycetes</taxon>
        <taxon>Xylariomycetidae</taxon>
        <taxon>Xylariales</taxon>
        <taxon>Xylariaceae</taxon>
        <taxon>Xylaria</taxon>
    </lineage>
</organism>
<proteinExistence type="predicted"/>
<dbReference type="EMBL" id="JAWHQM010000054">
    <property type="protein sequence ID" value="KAK5635509.1"/>
    <property type="molecule type" value="Genomic_DNA"/>
</dbReference>
<comment type="caution">
    <text evidence="1">The sequence shown here is derived from an EMBL/GenBank/DDBJ whole genome shotgun (WGS) entry which is preliminary data.</text>
</comment>
<sequence>MITAAATPTPIPAAAPLDSSADIVGCGVEIAVVDVGIEDVVEDVIEGTVDVDVAIDWDV</sequence>
<accession>A0AAN7V4C7</accession>
<gene>
    <name evidence="1" type="ORF">RRF57_011221</name>
</gene>